<feature type="transmembrane region" description="Helical" evidence="7">
    <location>
        <begin position="83"/>
        <end position="101"/>
    </location>
</feature>
<evidence type="ECO:0000256" key="1">
    <source>
        <dbReference type="ARBA" id="ARBA00004651"/>
    </source>
</evidence>
<evidence type="ECO:0000313" key="9">
    <source>
        <dbReference type="Proteomes" id="UP000477739"/>
    </source>
</evidence>
<dbReference type="EMBL" id="WMJZ01000019">
    <property type="protein sequence ID" value="MTH47359.1"/>
    <property type="molecule type" value="Genomic_DNA"/>
</dbReference>
<dbReference type="OrthoDB" id="5785171at2"/>
<organism evidence="8 9">
    <name type="scientific">Intestinirhabdus alba</name>
    <dbReference type="NCBI Taxonomy" id="2899544"/>
    <lineage>
        <taxon>Bacteria</taxon>
        <taxon>Pseudomonadati</taxon>
        <taxon>Pseudomonadota</taxon>
        <taxon>Gammaproteobacteria</taxon>
        <taxon>Enterobacterales</taxon>
        <taxon>Enterobacteriaceae</taxon>
        <taxon>Intestinirhabdus</taxon>
    </lineage>
</organism>
<evidence type="ECO:0000256" key="6">
    <source>
        <dbReference type="ARBA" id="ARBA00049738"/>
    </source>
</evidence>
<dbReference type="InterPro" id="IPR050833">
    <property type="entry name" value="Poly_Biosynth_Transport"/>
</dbReference>
<feature type="transmembrane region" description="Helical" evidence="7">
    <location>
        <begin position="163"/>
        <end position="180"/>
    </location>
</feature>
<feature type="transmembrane region" description="Helical" evidence="7">
    <location>
        <begin position="238"/>
        <end position="259"/>
    </location>
</feature>
<comment type="caution">
    <text evidence="8">The sequence shown here is derived from an EMBL/GenBank/DDBJ whole genome shotgun (WGS) entry which is preliminary data.</text>
</comment>
<accession>A0A6L6ILF6</accession>
<feature type="transmembrane region" description="Helical" evidence="7">
    <location>
        <begin position="315"/>
        <end position="338"/>
    </location>
</feature>
<protein>
    <recommendedName>
        <fullName evidence="6">Putative O-antigen transporter</fullName>
    </recommendedName>
</protein>
<dbReference type="AlphaFoldDB" id="A0A6L6ILF6"/>
<sequence>MNKYLQQSSSFMARIAVSIISMVLSVIIVRLYDKSIVSTFFLFVSYTTFLTQVVLLGMTPFLNILAASRIRLADIYIEIAKKMSVSIPMTLLVLYVMIVLMNIEDGNLLFLSTIISALSCFLIELMKGNGAYISAQLYNGGISTIIFIVLLICNRVIHYDASVIELYLLSLIISLVLNYYEWERKYRRVSTVDIAENNKIIFKKIMPIYLSTVIVYLFSQIDLWVVSKNFESSIVAQYGLAIRLAALLSFSTLSVRAIAANRIPMLIKNKVQLQKEIYHSCNFSFIVSVFTLLSLLILGYWLIGIVFGSSYQFSWYILIVFSIGQIVNAATGPCDFLLSHTGHGISLMWITIISFIVLVACLASIQIVEIKSVFLYCGVVSAIIALQNISVVYIAYKKTGIIALPCFKRGY</sequence>
<keyword evidence="3 7" id="KW-0812">Transmembrane</keyword>
<dbReference type="Proteomes" id="UP000477739">
    <property type="component" value="Unassembled WGS sequence"/>
</dbReference>
<feature type="transmembrane region" description="Helical" evidence="7">
    <location>
        <begin position="12"/>
        <end position="32"/>
    </location>
</feature>
<dbReference type="PANTHER" id="PTHR30250">
    <property type="entry name" value="PST FAMILY PREDICTED COLANIC ACID TRANSPORTER"/>
    <property type="match status" value="1"/>
</dbReference>
<feature type="transmembrane region" description="Helical" evidence="7">
    <location>
        <begin position="373"/>
        <end position="396"/>
    </location>
</feature>
<evidence type="ECO:0000256" key="4">
    <source>
        <dbReference type="ARBA" id="ARBA00022989"/>
    </source>
</evidence>
<feature type="transmembrane region" description="Helical" evidence="7">
    <location>
        <begin position="137"/>
        <end position="157"/>
    </location>
</feature>
<dbReference type="PANTHER" id="PTHR30250:SF11">
    <property type="entry name" value="O-ANTIGEN TRANSPORTER-RELATED"/>
    <property type="match status" value="1"/>
</dbReference>
<proteinExistence type="predicted"/>
<keyword evidence="9" id="KW-1185">Reference proteome</keyword>
<feature type="transmembrane region" description="Helical" evidence="7">
    <location>
        <begin position="38"/>
        <end position="62"/>
    </location>
</feature>
<keyword evidence="4 7" id="KW-1133">Transmembrane helix</keyword>
<keyword evidence="5 7" id="KW-0472">Membrane</keyword>
<evidence type="ECO:0000256" key="2">
    <source>
        <dbReference type="ARBA" id="ARBA00022475"/>
    </source>
</evidence>
<evidence type="ECO:0000313" key="8">
    <source>
        <dbReference type="EMBL" id="MTH47359.1"/>
    </source>
</evidence>
<evidence type="ECO:0000256" key="7">
    <source>
        <dbReference type="SAM" id="Phobius"/>
    </source>
</evidence>
<feature type="transmembrane region" description="Helical" evidence="7">
    <location>
        <begin position="107"/>
        <end position="125"/>
    </location>
</feature>
<keyword evidence="2" id="KW-1003">Cell membrane</keyword>
<name>A0A6L6ILF6_9ENTR</name>
<feature type="transmembrane region" description="Helical" evidence="7">
    <location>
        <begin position="280"/>
        <end position="303"/>
    </location>
</feature>
<evidence type="ECO:0000256" key="3">
    <source>
        <dbReference type="ARBA" id="ARBA00022692"/>
    </source>
</evidence>
<feature type="transmembrane region" description="Helical" evidence="7">
    <location>
        <begin position="208"/>
        <end position="226"/>
    </location>
</feature>
<comment type="subcellular location">
    <subcellularLocation>
        <location evidence="1">Cell membrane</location>
        <topology evidence="1">Multi-pass membrane protein</topology>
    </subcellularLocation>
</comment>
<dbReference type="RefSeq" id="WP_155108958.1">
    <property type="nucleotide sequence ID" value="NZ_WMJZ01000019.1"/>
</dbReference>
<reference evidence="8 9" key="1">
    <citation type="submission" date="2019-11" db="EMBL/GenBank/DDBJ databases">
        <title>Escherichia alba sp. nov. isolated from the gut of plastic-eating superworms Zophobas atratus.</title>
        <authorList>
            <person name="Yang Y."/>
        </authorList>
    </citation>
    <scope>NUCLEOTIDE SEQUENCE [LARGE SCALE GENOMIC DNA]</scope>
    <source>
        <strain evidence="9">BIT-B35</strain>
    </source>
</reference>
<gene>
    <name evidence="8" type="ORF">GJV78_14065</name>
</gene>
<evidence type="ECO:0000256" key="5">
    <source>
        <dbReference type="ARBA" id="ARBA00023136"/>
    </source>
</evidence>
<dbReference type="GO" id="GO:0005886">
    <property type="term" value="C:plasma membrane"/>
    <property type="evidence" value="ECO:0007669"/>
    <property type="project" value="UniProtKB-SubCell"/>
</dbReference>
<feature type="transmembrane region" description="Helical" evidence="7">
    <location>
        <begin position="345"/>
        <end position="367"/>
    </location>
</feature>